<dbReference type="Proteomes" id="UP000472272">
    <property type="component" value="Chromosome 13"/>
</dbReference>
<dbReference type="OMA" id="TLYWEVV"/>
<dbReference type="InterPro" id="IPR036051">
    <property type="entry name" value="KRAB_dom_sf"/>
</dbReference>
<dbReference type="CDD" id="cd07765">
    <property type="entry name" value="KRAB_A-box"/>
    <property type="match status" value="1"/>
</dbReference>
<dbReference type="GO" id="GO:0006355">
    <property type="term" value="P:regulation of DNA-templated transcription"/>
    <property type="evidence" value="ECO:0007669"/>
    <property type="project" value="InterPro"/>
</dbReference>
<evidence type="ECO:0000259" key="1">
    <source>
        <dbReference type="PROSITE" id="PS50805"/>
    </source>
</evidence>
<proteinExistence type="predicted"/>
<dbReference type="InterPro" id="IPR050169">
    <property type="entry name" value="Krueppel_C2H2_ZnF"/>
</dbReference>
<dbReference type="AlphaFoldDB" id="A0A670KID8"/>
<reference evidence="2" key="3">
    <citation type="submission" date="2025-09" db="UniProtKB">
        <authorList>
            <consortium name="Ensembl"/>
        </authorList>
    </citation>
    <scope>IDENTIFICATION</scope>
</reference>
<dbReference type="SMART" id="SM00349">
    <property type="entry name" value="KRAB"/>
    <property type="match status" value="1"/>
</dbReference>
<organism evidence="2 3">
    <name type="scientific">Podarcis muralis</name>
    <name type="common">Wall lizard</name>
    <name type="synonym">Lacerta muralis</name>
    <dbReference type="NCBI Taxonomy" id="64176"/>
    <lineage>
        <taxon>Eukaryota</taxon>
        <taxon>Metazoa</taxon>
        <taxon>Chordata</taxon>
        <taxon>Craniata</taxon>
        <taxon>Vertebrata</taxon>
        <taxon>Euteleostomi</taxon>
        <taxon>Lepidosauria</taxon>
        <taxon>Squamata</taxon>
        <taxon>Bifurcata</taxon>
        <taxon>Unidentata</taxon>
        <taxon>Episquamata</taxon>
        <taxon>Laterata</taxon>
        <taxon>Lacertibaenia</taxon>
        <taxon>Lacertidae</taxon>
        <taxon>Podarcis</taxon>
    </lineage>
</organism>
<feature type="domain" description="KRAB" evidence="1">
    <location>
        <begin position="15"/>
        <end position="69"/>
    </location>
</feature>
<reference evidence="2" key="2">
    <citation type="submission" date="2025-08" db="UniProtKB">
        <authorList>
            <consortium name="Ensembl"/>
        </authorList>
    </citation>
    <scope>IDENTIFICATION</scope>
</reference>
<dbReference type="SUPFAM" id="SSF109640">
    <property type="entry name" value="KRAB domain (Kruppel-associated box)"/>
    <property type="match status" value="1"/>
</dbReference>
<protein>
    <recommendedName>
        <fullName evidence="1">KRAB domain-containing protein</fullName>
    </recommendedName>
</protein>
<name>A0A670KID8_PODMU</name>
<dbReference type="GeneTree" id="ENSGT01150000286941"/>
<dbReference type="PANTHER" id="PTHR23232:SF142">
    <property type="entry name" value="GASTRULA ZINC FINGER PROTEIN XLCGF57.1-LIKE-RELATED"/>
    <property type="match status" value="1"/>
</dbReference>
<keyword evidence="3" id="KW-1185">Reference proteome</keyword>
<dbReference type="Gene3D" id="6.10.140.140">
    <property type="match status" value="1"/>
</dbReference>
<evidence type="ECO:0000313" key="2">
    <source>
        <dbReference type="Ensembl" id="ENSPMRP00000036055.1"/>
    </source>
</evidence>
<dbReference type="InterPro" id="IPR001909">
    <property type="entry name" value="KRAB"/>
</dbReference>
<dbReference type="Ensembl" id="ENSPMRT00000038207.1">
    <property type="protein sequence ID" value="ENSPMRP00000036055.1"/>
    <property type="gene ID" value="ENSPMRG00000023287.1"/>
</dbReference>
<evidence type="ECO:0000313" key="3">
    <source>
        <dbReference type="Proteomes" id="UP000472272"/>
    </source>
</evidence>
<sequence>LAACKPLSFSFQGPLCFEDVAVHFTEEEWALLDPDQRALHKEVMEENRRIMSSLGKAPTSSTGAEPVLE</sequence>
<dbReference type="Pfam" id="PF01352">
    <property type="entry name" value="KRAB"/>
    <property type="match status" value="1"/>
</dbReference>
<dbReference type="PROSITE" id="PS50805">
    <property type="entry name" value="KRAB"/>
    <property type="match status" value="1"/>
</dbReference>
<dbReference type="PANTHER" id="PTHR23232">
    <property type="entry name" value="KRAB DOMAIN C2H2 ZINC FINGER"/>
    <property type="match status" value="1"/>
</dbReference>
<accession>A0A670KID8</accession>
<reference evidence="2 3" key="1">
    <citation type="journal article" date="2019" name="Proc. Natl. Acad. Sci. U.S.A.">
        <title>Regulatory changes in pterin and carotenoid genes underlie balanced color polymorphisms in the wall lizard.</title>
        <authorList>
            <person name="Andrade P."/>
            <person name="Pinho C."/>
            <person name="Perez I de Lanuza G."/>
            <person name="Afonso S."/>
            <person name="Brejcha J."/>
            <person name="Rubin C.J."/>
            <person name="Wallerman O."/>
            <person name="Pereira P."/>
            <person name="Sabatino S.J."/>
            <person name="Bellati A."/>
            <person name="Pellitteri-Rosa D."/>
            <person name="Bosakova Z."/>
            <person name="Bunikis I."/>
            <person name="Carretero M.A."/>
            <person name="Feiner N."/>
            <person name="Marsik P."/>
            <person name="Pauperio F."/>
            <person name="Salvi D."/>
            <person name="Soler L."/>
            <person name="While G.M."/>
            <person name="Uller T."/>
            <person name="Font E."/>
            <person name="Andersson L."/>
            <person name="Carneiro M."/>
        </authorList>
    </citation>
    <scope>NUCLEOTIDE SEQUENCE</scope>
</reference>